<gene>
    <name evidence="2" type="ORF">AAFC00_005222</name>
</gene>
<dbReference type="GeneID" id="95978921"/>
<accession>A0ABR3PL99</accession>
<sequence length="475" mass="51805">MLSLPLIAPQNEYTLFLSPHLRSLSSTNDAHNHNQRRPNSSSSATGNNSSANNHQQRNGQHNHNRHGAGPGMPARHTLHQLAADEASIAQRKHNISHFGAGWVKPPGVGKTLAAELEERAEREEQAALERREQMMADLAARQELEEARARAEQTAAAAAAADAAGGTAEGEDGGEGERDLDDEIPDADEEGGEYDDDEDEDEDEDEDDEEEDMSDMDVHAHENDQSYSAHENAHAAAAASAIGEVTFNDQSSLLEGSFLPADEDDDEQQLADQEAKEEEELQRQLQQRYARLEEAELTGVARDEADLGIERDLDDSVPEAGEYQHTDTELDETTTISSSEDDGSARGSENGDDDGDVSRNMNDDDGDSELQAMRLSNASSRRRSSGRGPLGRAGRSTAASTRRQQRMLFAAASQQQQQQQHSGGRHSLARFSGSDRSLRSRDISSLLESSFMDSSPIMGRRLRSANNRSQGGGHR</sequence>
<name>A0ABR3PL99_9PEZI</name>
<evidence type="ECO:0000313" key="3">
    <source>
        <dbReference type="Proteomes" id="UP001562354"/>
    </source>
</evidence>
<feature type="compositionally biased region" description="Acidic residues" evidence="1">
    <location>
        <begin position="169"/>
        <end position="215"/>
    </location>
</feature>
<feature type="region of interest" description="Disordered" evidence="1">
    <location>
        <begin position="253"/>
        <end position="441"/>
    </location>
</feature>
<dbReference type="RefSeq" id="XP_069202803.1">
    <property type="nucleotide sequence ID" value="XM_069344972.1"/>
</dbReference>
<evidence type="ECO:0000256" key="1">
    <source>
        <dbReference type="SAM" id="MobiDB-lite"/>
    </source>
</evidence>
<evidence type="ECO:0008006" key="4">
    <source>
        <dbReference type="Google" id="ProtNLM"/>
    </source>
</evidence>
<dbReference type="Proteomes" id="UP001562354">
    <property type="component" value="Unassembled WGS sequence"/>
</dbReference>
<dbReference type="EMBL" id="JBFMKM010000004">
    <property type="protein sequence ID" value="KAL1306531.1"/>
    <property type="molecule type" value="Genomic_DNA"/>
</dbReference>
<evidence type="ECO:0000313" key="2">
    <source>
        <dbReference type="EMBL" id="KAL1306531.1"/>
    </source>
</evidence>
<proteinExistence type="predicted"/>
<feature type="compositionally biased region" description="Low complexity" evidence="1">
    <location>
        <begin position="386"/>
        <end position="402"/>
    </location>
</feature>
<comment type="caution">
    <text evidence="2">The sequence shown here is derived from an EMBL/GenBank/DDBJ whole genome shotgun (WGS) entry which is preliminary data.</text>
</comment>
<feature type="compositionally biased region" description="Low complexity" evidence="1">
    <location>
        <begin position="152"/>
        <end position="166"/>
    </location>
</feature>
<feature type="compositionally biased region" description="Basic and acidic residues" evidence="1">
    <location>
        <begin position="301"/>
        <end position="311"/>
    </location>
</feature>
<keyword evidence="3" id="KW-1185">Reference proteome</keyword>
<feature type="compositionally biased region" description="Acidic residues" evidence="1">
    <location>
        <begin position="261"/>
        <end position="280"/>
    </location>
</feature>
<feature type="compositionally biased region" description="Low complexity" evidence="1">
    <location>
        <begin position="39"/>
        <end position="59"/>
    </location>
</feature>
<protein>
    <recommendedName>
        <fullName evidence="4">Apc15p protein-domain-containing protein</fullName>
    </recommendedName>
</protein>
<organism evidence="2 3">
    <name type="scientific">Neodothiora populina</name>
    <dbReference type="NCBI Taxonomy" id="2781224"/>
    <lineage>
        <taxon>Eukaryota</taxon>
        <taxon>Fungi</taxon>
        <taxon>Dikarya</taxon>
        <taxon>Ascomycota</taxon>
        <taxon>Pezizomycotina</taxon>
        <taxon>Dothideomycetes</taxon>
        <taxon>Dothideomycetidae</taxon>
        <taxon>Dothideales</taxon>
        <taxon>Dothioraceae</taxon>
        <taxon>Neodothiora</taxon>
    </lineage>
</organism>
<dbReference type="InterPro" id="IPR008402">
    <property type="entry name" value="APC_su15/mnd2"/>
</dbReference>
<feature type="compositionally biased region" description="Low complexity" evidence="1">
    <location>
        <begin position="228"/>
        <end position="238"/>
    </location>
</feature>
<feature type="region of interest" description="Disordered" evidence="1">
    <location>
        <begin position="26"/>
        <end position="74"/>
    </location>
</feature>
<feature type="region of interest" description="Disordered" evidence="1">
    <location>
        <begin position="144"/>
        <end position="238"/>
    </location>
</feature>
<reference evidence="2 3" key="1">
    <citation type="submission" date="2024-07" db="EMBL/GenBank/DDBJ databases">
        <title>Draft sequence of the Neodothiora populina.</title>
        <authorList>
            <person name="Drown D.D."/>
            <person name="Schuette U.S."/>
            <person name="Buechlein A.B."/>
            <person name="Rusch D.R."/>
            <person name="Winton L.W."/>
            <person name="Adams G.A."/>
        </authorList>
    </citation>
    <scope>NUCLEOTIDE SEQUENCE [LARGE SCALE GENOMIC DNA]</scope>
    <source>
        <strain evidence="2 3">CPC 39397</strain>
    </source>
</reference>
<dbReference type="Pfam" id="PF05841">
    <property type="entry name" value="Apc15p"/>
    <property type="match status" value="1"/>
</dbReference>